<dbReference type="Proteomes" id="UP000588806">
    <property type="component" value="Unassembled WGS sequence"/>
</dbReference>
<keyword evidence="2" id="KW-0472">Membrane</keyword>
<evidence type="ECO:0000313" key="3">
    <source>
        <dbReference type="EMBL" id="NOG32272.1"/>
    </source>
</evidence>
<reference evidence="3 4" key="1">
    <citation type="submission" date="2020-05" db="EMBL/GenBank/DDBJ databases">
        <authorList>
            <person name="Ruan W."/>
            <person name="Jeon C.O."/>
            <person name="Chun B.H."/>
        </authorList>
    </citation>
    <scope>NUCLEOTIDE SEQUENCE [LARGE SCALE GENOMIC DNA]</scope>
    <source>
        <strain evidence="3 4">TBZ9</strain>
    </source>
</reference>
<keyword evidence="2" id="KW-0812">Transmembrane</keyword>
<reference evidence="3 4" key="2">
    <citation type="submission" date="2020-06" db="EMBL/GenBank/DDBJ databases">
        <title>Halomonas songnenensis sp. nov., a moderately halophilic bacterium isolated from saline and alkaline soils.</title>
        <authorList>
            <person name="Jiang J."/>
            <person name="Pan Y."/>
        </authorList>
    </citation>
    <scope>NUCLEOTIDE SEQUENCE [LARGE SCALE GENOMIC DNA]</scope>
    <source>
        <strain evidence="3 4">TBZ9</strain>
    </source>
</reference>
<proteinExistence type="predicted"/>
<sequence length="144" mass="15877">MLVEESMSLLWASYYAISLLVFVAVYLTFIILPRFLRLLLTWIIAGAMWAPARFSLPLVEEGEFYTGWAPAAMVAAVGFLENNTSAFKEGLLWLLLGVTLGALIGLAIWWLRRPSPDARADAASQTSTQAAEDTKGAQRQEPVL</sequence>
<comment type="caution">
    <text evidence="3">The sequence shown here is derived from an EMBL/GenBank/DDBJ whole genome shotgun (WGS) entry which is preliminary data.</text>
</comment>
<dbReference type="AlphaFoldDB" id="A0A7Y3TZE6"/>
<evidence type="ECO:0000313" key="4">
    <source>
        <dbReference type="Proteomes" id="UP000588806"/>
    </source>
</evidence>
<feature type="compositionally biased region" description="Low complexity" evidence="1">
    <location>
        <begin position="121"/>
        <end position="131"/>
    </location>
</feature>
<feature type="transmembrane region" description="Helical" evidence="2">
    <location>
        <begin position="39"/>
        <end position="58"/>
    </location>
</feature>
<name>A0A7Y3TZE6_9GAMM</name>
<feature type="transmembrane region" description="Helical" evidence="2">
    <location>
        <begin position="92"/>
        <end position="111"/>
    </location>
</feature>
<feature type="region of interest" description="Disordered" evidence="1">
    <location>
        <begin position="120"/>
        <end position="144"/>
    </location>
</feature>
<organism evidence="3 4">
    <name type="scientific">Vreelandella azerica</name>
    <dbReference type="NCBI Taxonomy" id="2732867"/>
    <lineage>
        <taxon>Bacteria</taxon>
        <taxon>Pseudomonadati</taxon>
        <taxon>Pseudomonadota</taxon>
        <taxon>Gammaproteobacteria</taxon>
        <taxon>Oceanospirillales</taxon>
        <taxon>Halomonadaceae</taxon>
        <taxon>Vreelandella</taxon>
    </lineage>
</organism>
<keyword evidence="2" id="KW-1133">Transmembrane helix</keyword>
<protein>
    <submittedName>
        <fullName evidence="3">Uncharacterized protein</fullName>
    </submittedName>
</protein>
<evidence type="ECO:0000256" key="2">
    <source>
        <dbReference type="SAM" id="Phobius"/>
    </source>
</evidence>
<evidence type="ECO:0000256" key="1">
    <source>
        <dbReference type="SAM" id="MobiDB-lite"/>
    </source>
</evidence>
<gene>
    <name evidence="3" type="ORF">HLB35_11810</name>
</gene>
<accession>A0A7Y3TZE6</accession>
<feature type="transmembrane region" description="Helical" evidence="2">
    <location>
        <begin position="12"/>
        <end position="32"/>
    </location>
</feature>
<keyword evidence="4" id="KW-1185">Reference proteome</keyword>
<dbReference type="RefSeq" id="WP_171702722.1">
    <property type="nucleotide sequence ID" value="NZ_JABFHI010000004.1"/>
</dbReference>
<dbReference type="EMBL" id="JABFHI010000004">
    <property type="protein sequence ID" value="NOG32272.1"/>
    <property type="molecule type" value="Genomic_DNA"/>
</dbReference>